<evidence type="ECO:0000256" key="3">
    <source>
        <dbReference type="ARBA" id="ARBA00022898"/>
    </source>
</evidence>
<evidence type="ECO:0000313" key="6">
    <source>
        <dbReference type="Proteomes" id="UP000729402"/>
    </source>
</evidence>
<dbReference type="InterPro" id="IPR039429">
    <property type="entry name" value="SHMT-like_dom"/>
</dbReference>
<dbReference type="GO" id="GO:0030170">
    <property type="term" value="F:pyridoxal phosphate binding"/>
    <property type="evidence" value="ECO:0007669"/>
    <property type="project" value="TreeGrafter"/>
</dbReference>
<dbReference type="PANTHER" id="PTHR11680:SF28">
    <property type="entry name" value="SERINE HYDROXYMETHYLTRANSFERASE, MITOCHONDRIAL"/>
    <property type="match status" value="1"/>
</dbReference>
<reference evidence="5" key="1">
    <citation type="journal article" date="2021" name="bioRxiv">
        <title>Whole Genome Assembly and Annotation of Northern Wild Rice, Zizania palustris L., Supports a Whole Genome Duplication in the Zizania Genus.</title>
        <authorList>
            <person name="Haas M."/>
            <person name="Kono T."/>
            <person name="Macchietto M."/>
            <person name="Millas R."/>
            <person name="McGilp L."/>
            <person name="Shao M."/>
            <person name="Duquette J."/>
            <person name="Hirsch C.N."/>
            <person name="Kimball J."/>
        </authorList>
    </citation>
    <scope>NUCLEOTIDE SEQUENCE</scope>
    <source>
        <tissue evidence="5">Fresh leaf tissue</tissue>
    </source>
</reference>
<dbReference type="EMBL" id="JAAALK010000287">
    <property type="protein sequence ID" value="KAG8056615.1"/>
    <property type="molecule type" value="Genomic_DNA"/>
</dbReference>
<keyword evidence="6" id="KW-1185">Reference proteome</keyword>
<keyword evidence="3" id="KW-0663">Pyridoxal phosphate</keyword>
<dbReference type="PANTHER" id="PTHR11680">
    <property type="entry name" value="SERINE HYDROXYMETHYLTRANSFERASE"/>
    <property type="match status" value="1"/>
</dbReference>
<dbReference type="AlphaFoldDB" id="A0A8J5RCN7"/>
<comment type="catalytic activity">
    <reaction evidence="1">
        <text>(6R)-5,10-methylene-5,6,7,8-tetrahydrofolate + glycine + H2O = (6S)-5,6,7,8-tetrahydrofolate + L-serine</text>
        <dbReference type="Rhea" id="RHEA:15481"/>
        <dbReference type="ChEBI" id="CHEBI:15377"/>
        <dbReference type="ChEBI" id="CHEBI:15636"/>
        <dbReference type="ChEBI" id="CHEBI:33384"/>
        <dbReference type="ChEBI" id="CHEBI:57305"/>
        <dbReference type="ChEBI" id="CHEBI:57453"/>
        <dbReference type="EC" id="2.1.2.1"/>
    </reaction>
</comment>
<sequence length="107" mass="11875">MIFYRKGVKEINKQGKEVTYDLEDKINAAIFPGLQGGPHNHTITGLVVALKQATTPEYRAYQEQVISNNAKFAQSLTAKGYELVSGGTDNQIKNNKCVELEINFLIS</sequence>
<reference evidence="5" key="2">
    <citation type="submission" date="2021-02" db="EMBL/GenBank/DDBJ databases">
        <authorList>
            <person name="Kimball J.A."/>
            <person name="Haas M.W."/>
            <person name="Macchietto M."/>
            <person name="Kono T."/>
            <person name="Duquette J."/>
            <person name="Shao M."/>
        </authorList>
    </citation>
    <scope>NUCLEOTIDE SEQUENCE</scope>
    <source>
        <tissue evidence="5">Fresh leaf tissue</tissue>
    </source>
</reference>
<dbReference type="InterPro" id="IPR049943">
    <property type="entry name" value="Ser_HO-MeTrfase-like"/>
</dbReference>
<dbReference type="GO" id="GO:0019264">
    <property type="term" value="P:glycine biosynthetic process from serine"/>
    <property type="evidence" value="ECO:0007669"/>
    <property type="project" value="TreeGrafter"/>
</dbReference>
<accession>A0A8J5RCN7</accession>
<dbReference type="Pfam" id="PF00464">
    <property type="entry name" value="SHMT"/>
    <property type="match status" value="1"/>
</dbReference>
<comment type="caution">
    <text evidence="5">The sequence shown here is derived from an EMBL/GenBank/DDBJ whole genome shotgun (WGS) entry which is preliminary data.</text>
</comment>
<name>A0A8J5RCN7_ZIZPA</name>
<feature type="domain" description="Serine hydroxymethyltransferase-like" evidence="4">
    <location>
        <begin position="1"/>
        <end position="92"/>
    </location>
</feature>
<proteinExistence type="predicted"/>
<dbReference type="OrthoDB" id="10265628at2759"/>
<comment type="cofactor">
    <cofactor evidence="2">
        <name>pyridoxal 5'-phosphate</name>
        <dbReference type="ChEBI" id="CHEBI:597326"/>
    </cofactor>
</comment>
<organism evidence="5 6">
    <name type="scientific">Zizania palustris</name>
    <name type="common">Northern wild rice</name>
    <dbReference type="NCBI Taxonomy" id="103762"/>
    <lineage>
        <taxon>Eukaryota</taxon>
        <taxon>Viridiplantae</taxon>
        <taxon>Streptophyta</taxon>
        <taxon>Embryophyta</taxon>
        <taxon>Tracheophyta</taxon>
        <taxon>Spermatophyta</taxon>
        <taxon>Magnoliopsida</taxon>
        <taxon>Liliopsida</taxon>
        <taxon>Poales</taxon>
        <taxon>Poaceae</taxon>
        <taxon>BOP clade</taxon>
        <taxon>Oryzoideae</taxon>
        <taxon>Oryzeae</taxon>
        <taxon>Zizaniinae</taxon>
        <taxon>Zizania</taxon>
    </lineage>
</organism>
<gene>
    <name evidence="5" type="ORF">GUJ93_ZPchr0002g25895</name>
</gene>
<dbReference type="Proteomes" id="UP000729402">
    <property type="component" value="Unassembled WGS sequence"/>
</dbReference>
<dbReference type="GO" id="GO:0005739">
    <property type="term" value="C:mitochondrion"/>
    <property type="evidence" value="ECO:0007669"/>
    <property type="project" value="TreeGrafter"/>
</dbReference>
<protein>
    <recommendedName>
        <fullName evidence="4">Serine hydroxymethyltransferase-like domain-containing protein</fullName>
    </recommendedName>
</protein>
<evidence type="ECO:0000256" key="1">
    <source>
        <dbReference type="ARBA" id="ARBA00001528"/>
    </source>
</evidence>
<dbReference type="GO" id="GO:0046653">
    <property type="term" value="P:tetrahydrofolate metabolic process"/>
    <property type="evidence" value="ECO:0007669"/>
    <property type="project" value="TreeGrafter"/>
</dbReference>
<evidence type="ECO:0000313" key="5">
    <source>
        <dbReference type="EMBL" id="KAG8056615.1"/>
    </source>
</evidence>
<evidence type="ECO:0000256" key="2">
    <source>
        <dbReference type="ARBA" id="ARBA00001933"/>
    </source>
</evidence>
<evidence type="ECO:0000259" key="4">
    <source>
        <dbReference type="Pfam" id="PF00464"/>
    </source>
</evidence>
<dbReference type="GO" id="GO:0004372">
    <property type="term" value="F:glycine hydroxymethyltransferase activity"/>
    <property type="evidence" value="ECO:0007669"/>
    <property type="project" value="UniProtKB-EC"/>
</dbReference>